<dbReference type="GO" id="GO:0004853">
    <property type="term" value="F:uroporphyrinogen decarboxylase activity"/>
    <property type="evidence" value="ECO:0007669"/>
    <property type="project" value="InterPro"/>
</dbReference>
<reference evidence="2" key="1">
    <citation type="submission" date="2020-10" db="EMBL/GenBank/DDBJ databases">
        <authorList>
            <person name="Gilroy R."/>
        </authorList>
    </citation>
    <scope>NUCLEOTIDE SEQUENCE</scope>
    <source>
        <strain evidence="2">13766</strain>
    </source>
</reference>
<protein>
    <recommendedName>
        <fullName evidence="1">Uroporphyrinogen decarboxylase (URO-D) domain-containing protein</fullName>
    </recommendedName>
</protein>
<evidence type="ECO:0000313" key="3">
    <source>
        <dbReference type="Proteomes" id="UP000824140"/>
    </source>
</evidence>
<name>A0A9D1FYL3_9FIRM</name>
<reference evidence="2" key="2">
    <citation type="journal article" date="2021" name="PeerJ">
        <title>Extensive microbial diversity within the chicken gut microbiome revealed by metagenomics and culture.</title>
        <authorList>
            <person name="Gilroy R."/>
            <person name="Ravi A."/>
            <person name="Getino M."/>
            <person name="Pursley I."/>
            <person name="Horton D.L."/>
            <person name="Alikhan N.F."/>
            <person name="Baker D."/>
            <person name="Gharbi K."/>
            <person name="Hall N."/>
            <person name="Watson M."/>
            <person name="Adriaenssens E.M."/>
            <person name="Foster-Nyarko E."/>
            <person name="Jarju S."/>
            <person name="Secka A."/>
            <person name="Antonio M."/>
            <person name="Oren A."/>
            <person name="Chaudhuri R.R."/>
            <person name="La Ragione R."/>
            <person name="Hildebrand F."/>
            <person name="Pallen M.J."/>
        </authorList>
    </citation>
    <scope>NUCLEOTIDE SEQUENCE</scope>
    <source>
        <strain evidence="2">13766</strain>
    </source>
</reference>
<accession>A0A9D1FYL3</accession>
<dbReference type="PANTHER" id="PTHR47099:SF1">
    <property type="entry name" value="METHYLCOBAMIDE:COM METHYLTRANSFERASE MTBA"/>
    <property type="match status" value="1"/>
</dbReference>
<dbReference type="Proteomes" id="UP000824140">
    <property type="component" value="Unassembled WGS sequence"/>
</dbReference>
<dbReference type="Gene3D" id="3.20.20.210">
    <property type="match status" value="1"/>
</dbReference>
<feature type="domain" description="Uroporphyrinogen decarboxylase (URO-D)" evidence="1">
    <location>
        <begin position="87"/>
        <end position="353"/>
    </location>
</feature>
<dbReference type="SUPFAM" id="SSF51726">
    <property type="entry name" value="UROD/MetE-like"/>
    <property type="match status" value="1"/>
</dbReference>
<dbReference type="InterPro" id="IPR000257">
    <property type="entry name" value="Uroporphyrinogen_deCOase"/>
</dbReference>
<evidence type="ECO:0000259" key="1">
    <source>
        <dbReference type="Pfam" id="PF01208"/>
    </source>
</evidence>
<proteinExistence type="predicted"/>
<dbReference type="EMBL" id="DVJN01000060">
    <property type="protein sequence ID" value="HIS91968.1"/>
    <property type="molecule type" value="Genomic_DNA"/>
</dbReference>
<dbReference type="Pfam" id="PF01208">
    <property type="entry name" value="URO-D"/>
    <property type="match status" value="1"/>
</dbReference>
<dbReference type="GO" id="GO:0006779">
    <property type="term" value="P:porphyrin-containing compound biosynthetic process"/>
    <property type="evidence" value="ECO:0007669"/>
    <property type="project" value="InterPro"/>
</dbReference>
<comment type="caution">
    <text evidence="2">The sequence shown here is derived from an EMBL/GenBank/DDBJ whole genome shotgun (WGS) entry which is preliminary data.</text>
</comment>
<dbReference type="PANTHER" id="PTHR47099">
    <property type="entry name" value="METHYLCOBAMIDE:COM METHYLTRANSFERASE MTBA"/>
    <property type="match status" value="1"/>
</dbReference>
<gene>
    <name evidence="2" type="ORF">IAA84_03015</name>
</gene>
<dbReference type="InterPro" id="IPR052024">
    <property type="entry name" value="Methanogen_methyltrans"/>
</dbReference>
<sequence>MLWTREEYLAHMTFESSPREMFCELFGPLVGLAEEWRAQGASEDEISLRAFGWDGVKYAWAPANTGARTLIAPRVLEETATHVYSIDAMGRKMQMCKQSATLPLPMSYPVAGPEDWERVRHWYDFAAERIDLEALKRLRTLQKEGTLVVASMPGGFDEPRALMGEEALCYAFYDEPEMIRDMLGHMASTCLKVFERVLDFVAIDVLSVHEDMAGKTGPLAGSRQVREFIAPYYRKVWEPLKAQGCRLFSQDSDGNMTSVIDDFLAAGVNCMYPAEPMAGMDIRALRRKYGKRLAFKGGIDKFALRGSLADVRRELENKMAGELLGGGTVFALDHRIPNGVPIENYREYVRLGRELLGLPPARPAGHIRMAF</sequence>
<dbReference type="InterPro" id="IPR038071">
    <property type="entry name" value="UROD/MetE-like_sf"/>
</dbReference>
<dbReference type="AlphaFoldDB" id="A0A9D1FYL3"/>
<organism evidence="2 3">
    <name type="scientific">Candidatus Alectryocaccomicrobium excrementavium</name>
    <dbReference type="NCBI Taxonomy" id="2840668"/>
    <lineage>
        <taxon>Bacteria</taxon>
        <taxon>Bacillati</taxon>
        <taxon>Bacillota</taxon>
        <taxon>Clostridia</taxon>
        <taxon>Candidatus Alectryocaccomicrobium</taxon>
    </lineage>
</organism>
<evidence type="ECO:0000313" key="2">
    <source>
        <dbReference type="EMBL" id="HIS91968.1"/>
    </source>
</evidence>